<dbReference type="Gene3D" id="2.40.30.170">
    <property type="match status" value="1"/>
</dbReference>
<dbReference type="NCBIfam" id="TIGR01730">
    <property type="entry name" value="RND_mfp"/>
    <property type="match status" value="1"/>
</dbReference>
<dbReference type="PANTHER" id="PTHR30469">
    <property type="entry name" value="MULTIDRUG RESISTANCE PROTEIN MDTA"/>
    <property type="match status" value="1"/>
</dbReference>
<dbReference type="InterPro" id="IPR011053">
    <property type="entry name" value="Single_hybrid_motif"/>
</dbReference>
<dbReference type="PANTHER" id="PTHR30469:SF15">
    <property type="entry name" value="HLYD FAMILY OF SECRETION PROTEINS"/>
    <property type="match status" value="1"/>
</dbReference>
<evidence type="ECO:0000259" key="5">
    <source>
        <dbReference type="Pfam" id="PF25973"/>
    </source>
</evidence>
<dbReference type="PROSITE" id="PS51257">
    <property type="entry name" value="PROKAR_LIPOPROTEIN"/>
    <property type="match status" value="1"/>
</dbReference>
<protein>
    <submittedName>
        <fullName evidence="7">RND family efflux transporter MFP subunit</fullName>
    </submittedName>
</protein>
<proteinExistence type="inferred from homology"/>
<dbReference type="InterPro" id="IPR058637">
    <property type="entry name" value="YknX-like_C"/>
</dbReference>
<evidence type="ECO:0000313" key="8">
    <source>
        <dbReference type="Proteomes" id="UP000809829"/>
    </source>
</evidence>
<dbReference type="InterPro" id="IPR058792">
    <property type="entry name" value="Beta-barrel_RND_2"/>
</dbReference>
<feature type="domain" description="CzcB-like barrel-sandwich hybrid" evidence="5">
    <location>
        <begin position="60"/>
        <end position="244"/>
    </location>
</feature>
<evidence type="ECO:0000259" key="4">
    <source>
        <dbReference type="Pfam" id="PF25954"/>
    </source>
</evidence>
<dbReference type="EMBL" id="JAFBFC010000002">
    <property type="protein sequence ID" value="MBM7702559.1"/>
    <property type="molecule type" value="Genomic_DNA"/>
</dbReference>
<organism evidence="7 8">
    <name type="scientific">Priestia iocasae</name>
    <dbReference type="NCBI Taxonomy" id="2291674"/>
    <lineage>
        <taxon>Bacteria</taxon>
        <taxon>Bacillati</taxon>
        <taxon>Bacillota</taxon>
        <taxon>Bacilli</taxon>
        <taxon>Bacillales</taxon>
        <taxon>Bacillaceae</taxon>
        <taxon>Priestia</taxon>
    </lineage>
</organism>
<comment type="caution">
    <text evidence="7">The sequence shown here is derived from an EMBL/GenBank/DDBJ whole genome shotgun (WGS) entry which is preliminary data.</text>
</comment>
<feature type="coiled-coil region" evidence="2">
    <location>
        <begin position="98"/>
        <end position="148"/>
    </location>
</feature>
<dbReference type="Proteomes" id="UP000809829">
    <property type="component" value="Unassembled WGS sequence"/>
</dbReference>
<dbReference type="Gene3D" id="2.40.420.20">
    <property type="match status" value="1"/>
</dbReference>
<comment type="similarity">
    <text evidence="1">Belongs to the membrane fusion protein (MFP) (TC 8.A.1) family.</text>
</comment>
<evidence type="ECO:0000256" key="1">
    <source>
        <dbReference type="ARBA" id="ARBA00009477"/>
    </source>
</evidence>
<evidence type="ECO:0000256" key="2">
    <source>
        <dbReference type="SAM" id="Coils"/>
    </source>
</evidence>
<feature type="domain" description="YknX-like C-terminal permuted SH3-like" evidence="6">
    <location>
        <begin position="328"/>
        <end position="395"/>
    </location>
</feature>
<dbReference type="InterPro" id="IPR006143">
    <property type="entry name" value="RND_pump_MFP"/>
</dbReference>
<dbReference type="SUPFAM" id="SSF51230">
    <property type="entry name" value="Single hybrid motif"/>
    <property type="match status" value="1"/>
</dbReference>
<dbReference type="Pfam" id="PF25989">
    <property type="entry name" value="YknX_C"/>
    <property type="match status" value="1"/>
</dbReference>
<dbReference type="InterPro" id="IPR058647">
    <property type="entry name" value="BSH_CzcB-like"/>
</dbReference>
<keyword evidence="3" id="KW-0732">Signal</keyword>
<dbReference type="Gene3D" id="2.40.50.100">
    <property type="match status" value="2"/>
</dbReference>
<name>A0ABS2QVQ9_9BACI</name>
<keyword evidence="8" id="KW-1185">Reference proteome</keyword>
<sequence>MKIIKITAALLLLTACAPKEITTQDTKNNEIVVDTEQAKKSNLVNTTELSGIAMPDKQVPIVAPTPLEVEKVHVSIGDEVKKGDLLVSLDASNATTQLREAKQVQADLNKAVKEAESATSSNTSQTDLDKLQTELNESMEKSQALLEGTQTGAVTPLDLMQSSLDVTLKQARVAQQSLSQLVPTPDMLPQLKQQQQQANQAVAQAEQLVKATRLTAPINGIVAEVGIVEGGMAAPNIPVVTIVDQRDIAATFQVNSYQISQLKSGNNAIVKFDGINQEFPSTINTVSPTADPQTNLFTVKIPVSNEQNLIKGGMKATAMVTIDSISGALVIPKESILYEENKPYVFVAKDDRVARTPISLGFSSGDVYQVVEGLAENDVIVTNGKERLKDGDTIKERKE</sequence>
<dbReference type="Pfam" id="PF25973">
    <property type="entry name" value="BSH_CzcB"/>
    <property type="match status" value="1"/>
</dbReference>
<evidence type="ECO:0000256" key="3">
    <source>
        <dbReference type="SAM" id="SignalP"/>
    </source>
</evidence>
<dbReference type="RefSeq" id="WP_205185690.1">
    <property type="nucleotide sequence ID" value="NZ_JAFBFC010000002.1"/>
</dbReference>
<feature type="chain" id="PRO_5046699202" evidence="3">
    <location>
        <begin position="18"/>
        <end position="399"/>
    </location>
</feature>
<gene>
    <name evidence="7" type="ORF">JOC83_001393</name>
</gene>
<feature type="domain" description="CusB-like beta-barrel" evidence="4">
    <location>
        <begin position="253"/>
        <end position="320"/>
    </location>
</feature>
<keyword evidence="2" id="KW-0175">Coiled coil</keyword>
<evidence type="ECO:0000259" key="6">
    <source>
        <dbReference type="Pfam" id="PF25989"/>
    </source>
</evidence>
<dbReference type="Pfam" id="PF25954">
    <property type="entry name" value="Beta-barrel_RND_2"/>
    <property type="match status" value="1"/>
</dbReference>
<feature type="signal peptide" evidence="3">
    <location>
        <begin position="1"/>
        <end position="17"/>
    </location>
</feature>
<evidence type="ECO:0000313" key="7">
    <source>
        <dbReference type="EMBL" id="MBM7702559.1"/>
    </source>
</evidence>
<reference evidence="7 8" key="1">
    <citation type="submission" date="2021-01" db="EMBL/GenBank/DDBJ databases">
        <title>Genomic Encyclopedia of Type Strains, Phase IV (KMG-IV): sequencing the most valuable type-strain genomes for metagenomic binning, comparative biology and taxonomic classification.</title>
        <authorList>
            <person name="Goeker M."/>
        </authorList>
    </citation>
    <scope>NUCLEOTIDE SEQUENCE [LARGE SCALE GENOMIC DNA]</scope>
    <source>
        <strain evidence="7 8">DSM 104297</strain>
    </source>
</reference>
<accession>A0ABS2QVQ9</accession>
<dbReference type="SUPFAM" id="SSF111369">
    <property type="entry name" value="HlyD-like secretion proteins"/>
    <property type="match status" value="1"/>
</dbReference>